<dbReference type="AlphaFoldDB" id="A0A2L0H4J7"/>
<sequence>MANPLFARLQATAQRLIAKFGQASTITRITPPDPVLGGDPVETVYAATLVAMAYSAREIDGTEIQSGDIQIYISSVGLVIGPKPGDLVAASGKTFRVIKADPNNYDGLTNVVFIVQGRIAD</sequence>
<dbReference type="EMBL" id="CP024307">
    <property type="protein sequence ID" value="AUX76405.1"/>
    <property type="molecule type" value="Genomic_DNA"/>
</dbReference>
<accession>A0A2L0H4J7</accession>
<reference evidence="1 2" key="1">
    <citation type="submission" date="2017-10" db="EMBL/GenBank/DDBJ databases">
        <title>Analysis of the genome sequences of Rhizobium populations associated to common bean (phaseolus vulgaris).</title>
        <authorList>
            <person name="Bustos P."/>
            <person name="Santamaria R.I."/>
            <person name="Miranda-Sanchez F."/>
            <person name="Perez-Carrascal O."/>
            <person name="Juarez S."/>
            <person name="Lozano L."/>
            <person name="Martinez-Flores I."/>
            <person name="Vinuesa P."/>
            <person name="Martinez-Romero E."/>
            <person name="Cevallos M.A."/>
            <person name="Romero D."/>
            <person name="Davila G."/>
            <person name="Gonzalez V."/>
        </authorList>
    </citation>
    <scope>NUCLEOTIDE SEQUENCE [LARGE SCALE GENOMIC DNA]</scope>
    <source>
        <strain evidence="1 2">NXT3</strain>
    </source>
</reference>
<protein>
    <submittedName>
        <fullName evidence="1">Uncharacterized protein</fullName>
    </submittedName>
</protein>
<dbReference type="RefSeq" id="WP_104839217.1">
    <property type="nucleotide sequence ID" value="NZ_CP024307.1"/>
</dbReference>
<gene>
    <name evidence="1" type="ORF">NXT3_CH01837</name>
</gene>
<evidence type="ECO:0000313" key="1">
    <source>
        <dbReference type="EMBL" id="AUX76405.1"/>
    </source>
</evidence>
<organism evidence="1 2">
    <name type="scientific">Rhizobium fredii</name>
    <name type="common">Sinorhizobium fredii</name>
    <dbReference type="NCBI Taxonomy" id="380"/>
    <lineage>
        <taxon>Bacteria</taxon>
        <taxon>Pseudomonadati</taxon>
        <taxon>Pseudomonadota</taxon>
        <taxon>Alphaproteobacteria</taxon>
        <taxon>Hyphomicrobiales</taxon>
        <taxon>Rhizobiaceae</taxon>
        <taxon>Sinorhizobium/Ensifer group</taxon>
        <taxon>Sinorhizobium</taxon>
    </lineage>
</organism>
<name>A0A2L0H4J7_RHIFR</name>
<evidence type="ECO:0000313" key="2">
    <source>
        <dbReference type="Proteomes" id="UP000239340"/>
    </source>
</evidence>
<proteinExistence type="predicted"/>
<dbReference type="Proteomes" id="UP000239340">
    <property type="component" value="Chromosome"/>
</dbReference>